<reference evidence="1 2" key="1">
    <citation type="submission" date="2020-09" db="EMBL/GenBank/DDBJ databases">
        <title>De no assembly of potato wild relative species, Solanum commersonii.</title>
        <authorList>
            <person name="Cho K."/>
        </authorList>
    </citation>
    <scope>NUCLEOTIDE SEQUENCE [LARGE SCALE GENOMIC DNA]</scope>
    <source>
        <strain evidence="1">LZ3.2</strain>
        <tissue evidence="1">Leaf</tissue>
    </source>
</reference>
<dbReference type="AlphaFoldDB" id="A0A9J6AG88"/>
<keyword evidence="2" id="KW-1185">Reference proteome</keyword>
<dbReference type="Proteomes" id="UP000824120">
    <property type="component" value="Chromosome 2"/>
</dbReference>
<protein>
    <submittedName>
        <fullName evidence="1">Uncharacterized protein</fullName>
    </submittedName>
</protein>
<organism evidence="1 2">
    <name type="scientific">Solanum commersonii</name>
    <name type="common">Commerson's wild potato</name>
    <name type="synonym">Commerson's nightshade</name>
    <dbReference type="NCBI Taxonomy" id="4109"/>
    <lineage>
        <taxon>Eukaryota</taxon>
        <taxon>Viridiplantae</taxon>
        <taxon>Streptophyta</taxon>
        <taxon>Embryophyta</taxon>
        <taxon>Tracheophyta</taxon>
        <taxon>Spermatophyta</taxon>
        <taxon>Magnoliopsida</taxon>
        <taxon>eudicotyledons</taxon>
        <taxon>Gunneridae</taxon>
        <taxon>Pentapetalae</taxon>
        <taxon>asterids</taxon>
        <taxon>lamiids</taxon>
        <taxon>Solanales</taxon>
        <taxon>Solanaceae</taxon>
        <taxon>Solanoideae</taxon>
        <taxon>Solaneae</taxon>
        <taxon>Solanum</taxon>
    </lineage>
</organism>
<accession>A0A9J6AG88</accession>
<dbReference type="OrthoDB" id="1729993at2759"/>
<name>A0A9J6AG88_SOLCO</name>
<gene>
    <name evidence="1" type="ORF">H5410_008887</name>
</gene>
<evidence type="ECO:0000313" key="1">
    <source>
        <dbReference type="EMBL" id="KAG5623669.1"/>
    </source>
</evidence>
<evidence type="ECO:0000313" key="2">
    <source>
        <dbReference type="Proteomes" id="UP000824120"/>
    </source>
</evidence>
<sequence length="111" mass="12248">MADFRAACMAIWGTKVGIRNCIGLARERKARDLDQVKCIEDEEGKVLVDEISVARGGDIVLNDLASKGVGTLDACRCFRIEEVIRLLVGWRGRRPGQMRLGGFLEEADKAV</sequence>
<dbReference type="EMBL" id="JACXVP010000002">
    <property type="protein sequence ID" value="KAG5623669.1"/>
    <property type="molecule type" value="Genomic_DNA"/>
</dbReference>
<comment type="caution">
    <text evidence="1">The sequence shown here is derived from an EMBL/GenBank/DDBJ whole genome shotgun (WGS) entry which is preliminary data.</text>
</comment>
<proteinExistence type="predicted"/>